<dbReference type="EMBL" id="JQ665880">
    <property type="protein sequence ID" value="AFJ91459.1"/>
    <property type="molecule type" value="Genomic_DNA"/>
</dbReference>
<keyword evidence="2" id="KW-0614">Plasmid</keyword>
<dbReference type="AlphaFoldDB" id="I2E1U1"/>
<accession>I2E1U1</accession>
<gene>
    <name evidence="2" type="ORF">pHRC017_0367</name>
</gene>
<proteinExistence type="predicted"/>
<feature type="region of interest" description="Disordered" evidence="1">
    <location>
        <begin position="1"/>
        <end position="37"/>
    </location>
</feature>
<name>I2E1U1_RHIML</name>
<geneLocation type="plasmid" evidence="2">
    <name>pHRC017</name>
</geneLocation>
<evidence type="ECO:0000313" key="2">
    <source>
        <dbReference type="EMBL" id="AFJ91459.1"/>
    </source>
</evidence>
<protein>
    <submittedName>
        <fullName evidence="2">Uncharacterized protein</fullName>
    </submittedName>
</protein>
<sequence>MASSSGPLLHIEQPQKQLDPGDKIGAIGADLEKTTEF</sequence>
<evidence type="ECO:0000256" key="1">
    <source>
        <dbReference type="SAM" id="MobiDB-lite"/>
    </source>
</evidence>
<organism evidence="2">
    <name type="scientific">Rhizobium meliloti</name>
    <name type="common">Ensifer meliloti</name>
    <name type="synonym">Sinorhizobium meliloti</name>
    <dbReference type="NCBI Taxonomy" id="382"/>
    <lineage>
        <taxon>Bacteria</taxon>
        <taxon>Pseudomonadati</taxon>
        <taxon>Pseudomonadota</taxon>
        <taxon>Alphaproteobacteria</taxon>
        <taxon>Hyphomicrobiales</taxon>
        <taxon>Rhizobiaceae</taxon>
        <taxon>Sinorhizobium/Ensifer group</taxon>
        <taxon>Sinorhizobium</taxon>
    </lineage>
</organism>
<reference evidence="2" key="1">
    <citation type="journal article" date="2012" name="Mol. Plant Microbe Interact.">
        <title>Rhizobial plasmids that cause impaired symbiotic nitrogen fixation and enhanced host invasion.</title>
        <authorList>
            <person name="Crook M.B."/>
            <person name="Lindsay D.P."/>
            <person name="Biggs M.B."/>
            <person name="Bentley J.S."/>
            <person name="Price J.C."/>
            <person name="Clement S.C."/>
            <person name="Clement M.J."/>
            <person name="Long S.R."/>
            <person name="Griffitts J.S."/>
        </authorList>
    </citation>
    <scope>NUCLEOTIDE SEQUENCE</scope>
    <source>
        <strain evidence="2">C017</strain>
        <plasmid evidence="2">pHRC017</plasmid>
    </source>
</reference>